<comment type="caution">
    <text evidence="4">The sequence shown here is derived from an EMBL/GenBank/DDBJ whole genome shotgun (WGS) entry which is preliminary data.</text>
</comment>
<feature type="chain" id="PRO_5041589160" description="G-protein coupled receptors family 2 profile 2 domain-containing protein" evidence="3">
    <location>
        <begin position="20"/>
        <end position="1018"/>
    </location>
</feature>
<evidence type="ECO:0008006" key="7">
    <source>
        <dbReference type="Google" id="ProtNLM"/>
    </source>
</evidence>
<keyword evidence="3" id="KW-0732">Signal</keyword>
<dbReference type="AlphaFoldDB" id="A0AA39MA62"/>
<sequence length="1018" mass="113464">MRSILRLLLIFSFPLLIFSKNCSDIISVVYVDVDHALSFSLKFQNYGIKTFKLKRIPEIQFCDQKGTCSTLQSHNSTVIAYKDMDDQLDLQLPNSSKRPFLKLFKTGDLNESIYFDWHLSHREHLRGQFNNLPSERSPCAMFSYFNGSDIADYPTGCVCCGTVDHCSDGLPTTSGVTTTGSPTTTENVAPTPKIDFADPGLKNLTRQNITSENAEEILLEALHFSMLQTQLNGDDLTCLSLILEKSVKIDNFTNTIASLFCENVNYLQNINASEIPKSNTRGHGSTERILSSVHHMVAKLEEDFSYMNGSQLGLIVFASLDEATQGITISSGEDSFSGVVPPSFSASIELTQEALSRGDRAYVAIYSTDKLFNVRKGDVYETQRSHDDNCSDGTSSLRRQVMTATLFPSVEVNDSHAVLAIVRYNVSSLLRPLHGRLGVTWWTTMNWSPLGQCDVISDREDTIMATCSHLTDFTLVLNGQFNDPGVCNVPLMTVGYILNTLSITALGIVIFTVTASYIRRWRRSTDNFSGFVDKLLYRNPGRKLETVAYTGVLFVFYFFVAIFKDGKIAGSSCRAMAAIKYSLFMTLVLQSLLFALTEMATLTSWTSRNVQLLGSALPATVVSLILAATMSTTLGTTSDFFERDDGFCWVRSDYRTFALTVPLTVTVVTSLSCTGVILVAFFTGRPRYTLRHQHYRELRRRVGLLLSVQLHLGLPWIFQYISLFTPGNTAWQWLFTIVNDSQGLVPLGILISVKCIRGALDKKAKKEEEESQERSQAQKLYSLEDLEGEKRSRGRSSNFGGERSLLEEIMVEVLGQENDAFEGRSPEGSAVSLDAASHSGWSIFSNNSPELRASDLKYEVVRCPQKTQMRELVVNVSGASSQEEDQHFEEEDAHSSEEVQELDSPPEESSSFRRRYPFRTQRCLHGEPPPSQAVKVYCTSSKRQRSPSPVDFGSMVPTVVFNTPVEGEILCHHLEVPTFEDRPPTGLSCQDDLPSVDGDVLDRDEDAVCAPDVKVRIN</sequence>
<feature type="transmembrane region" description="Helical" evidence="2">
    <location>
        <begin position="496"/>
        <end position="518"/>
    </location>
</feature>
<feature type="transmembrane region" description="Helical" evidence="2">
    <location>
        <begin position="657"/>
        <end position="682"/>
    </location>
</feature>
<dbReference type="EMBL" id="JAUCMV010000001">
    <property type="protein sequence ID" value="KAK0426677.1"/>
    <property type="molecule type" value="Genomic_DNA"/>
</dbReference>
<feature type="transmembrane region" description="Helical" evidence="2">
    <location>
        <begin position="575"/>
        <end position="596"/>
    </location>
</feature>
<keyword evidence="2" id="KW-1133">Transmembrane helix</keyword>
<dbReference type="InterPro" id="IPR053066">
    <property type="entry name" value="ADGR_G7"/>
</dbReference>
<feature type="signal peptide" evidence="3">
    <location>
        <begin position="1"/>
        <end position="19"/>
    </location>
</feature>
<evidence type="ECO:0000256" key="3">
    <source>
        <dbReference type="SAM" id="SignalP"/>
    </source>
</evidence>
<evidence type="ECO:0000256" key="2">
    <source>
        <dbReference type="SAM" id="Phobius"/>
    </source>
</evidence>
<gene>
    <name evidence="4" type="ORF">QR680_009838</name>
    <name evidence="5" type="ORF">QR680_009842</name>
</gene>
<feature type="transmembrane region" description="Helical" evidence="2">
    <location>
        <begin position="702"/>
        <end position="721"/>
    </location>
</feature>
<feature type="transmembrane region" description="Helical" evidence="2">
    <location>
        <begin position="546"/>
        <end position="563"/>
    </location>
</feature>
<dbReference type="Gene3D" id="1.20.1070.10">
    <property type="entry name" value="Rhodopsin 7-helix transmembrane proteins"/>
    <property type="match status" value="1"/>
</dbReference>
<feature type="compositionally biased region" description="Acidic residues" evidence="1">
    <location>
        <begin position="882"/>
        <end position="906"/>
    </location>
</feature>
<evidence type="ECO:0000313" key="6">
    <source>
        <dbReference type="Proteomes" id="UP001175271"/>
    </source>
</evidence>
<evidence type="ECO:0000313" key="5">
    <source>
        <dbReference type="EMBL" id="KAK0426682.1"/>
    </source>
</evidence>
<protein>
    <recommendedName>
        <fullName evidence="7">G-protein coupled receptors family 2 profile 2 domain-containing protein</fullName>
    </recommendedName>
</protein>
<name>A0AA39MA62_9BILA</name>
<accession>A0AA39MA62</accession>
<dbReference type="Proteomes" id="UP001175271">
    <property type="component" value="Unassembled WGS sequence"/>
</dbReference>
<keyword evidence="2" id="KW-0472">Membrane</keyword>
<evidence type="ECO:0000256" key="1">
    <source>
        <dbReference type="SAM" id="MobiDB-lite"/>
    </source>
</evidence>
<dbReference type="EMBL" id="JAUCMV010000001">
    <property type="protein sequence ID" value="KAK0426682.1"/>
    <property type="molecule type" value="Genomic_DNA"/>
</dbReference>
<proteinExistence type="predicted"/>
<keyword evidence="2" id="KW-0812">Transmembrane</keyword>
<keyword evidence="6" id="KW-1185">Reference proteome</keyword>
<reference evidence="4" key="1">
    <citation type="submission" date="2023-06" db="EMBL/GenBank/DDBJ databases">
        <title>Genomic analysis of the entomopathogenic nematode Steinernema hermaphroditum.</title>
        <authorList>
            <person name="Schwarz E.M."/>
            <person name="Heppert J.K."/>
            <person name="Baniya A."/>
            <person name="Schwartz H.T."/>
            <person name="Tan C.-H."/>
            <person name="Antoshechkin I."/>
            <person name="Sternberg P.W."/>
            <person name="Goodrich-Blair H."/>
            <person name="Dillman A.R."/>
        </authorList>
    </citation>
    <scope>NUCLEOTIDE SEQUENCE</scope>
    <source>
        <strain evidence="4">PS9179</strain>
        <tissue evidence="4">Whole animal</tissue>
    </source>
</reference>
<feature type="region of interest" description="Disordered" evidence="1">
    <location>
        <begin position="876"/>
        <end position="914"/>
    </location>
</feature>
<organism evidence="4 6">
    <name type="scientific">Steinernema hermaphroditum</name>
    <dbReference type="NCBI Taxonomy" id="289476"/>
    <lineage>
        <taxon>Eukaryota</taxon>
        <taxon>Metazoa</taxon>
        <taxon>Ecdysozoa</taxon>
        <taxon>Nematoda</taxon>
        <taxon>Chromadorea</taxon>
        <taxon>Rhabditida</taxon>
        <taxon>Tylenchina</taxon>
        <taxon>Panagrolaimomorpha</taxon>
        <taxon>Strongyloidoidea</taxon>
        <taxon>Steinernematidae</taxon>
        <taxon>Steinernema</taxon>
    </lineage>
</organism>
<dbReference type="PANTHER" id="PTHR47767">
    <property type="entry name" value="ADHESION G PROTEIN-COUPLED RECEPTOR G7"/>
    <property type="match status" value="1"/>
</dbReference>
<feature type="transmembrane region" description="Helical" evidence="2">
    <location>
        <begin position="616"/>
        <end position="637"/>
    </location>
</feature>
<evidence type="ECO:0000313" key="4">
    <source>
        <dbReference type="EMBL" id="KAK0426677.1"/>
    </source>
</evidence>